<evidence type="ECO:0000313" key="3">
    <source>
        <dbReference type="Proteomes" id="UP000176222"/>
    </source>
</evidence>
<dbReference type="PROSITE" id="PS50937">
    <property type="entry name" value="HTH_MERR_2"/>
    <property type="match status" value="1"/>
</dbReference>
<gene>
    <name evidence="2" type="ORF">A2370_00365</name>
</gene>
<dbReference type="STRING" id="1802436.A2370_00365"/>
<dbReference type="InterPro" id="IPR009061">
    <property type="entry name" value="DNA-bd_dom_put_sf"/>
</dbReference>
<dbReference type="GO" id="GO:0006355">
    <property type="term" value="P:regulation of DNA-templated transcription"/>
    <property type="evidence" value="ECO:0007669"/>
    <property type="project" value="InterPro"/>
</dbReference>
<feature type="domain" description="HTH merR-type" evidence="1">
    <location>
        <begin position="9"/>
        <end position="50"/>
    </location>
</feature>
<dbReference type="SUPFAM" id="SSF46955">
    <property type="entry name" value="Putative DNA-binding domain"/>
    <property type="match status" value="1"/>
</dbReference>
<dbReference type="GO" id="GO:0003677">
    <property type="term" value="F:DNA binding"/>
    <property type="evidence" value="ECO:0007669"/>
    <property type="project" value="InterPro"/>
</dbReference>
<evidence type="ECO:0000313" key="2">
    <source>
        <dbReference type="EMBL" id="OHA58148.1"/>
    </source>
</evidence>
<accession>A0A1G2QCI4</accession>
<evidence type="ECO:0000259" key="1">
    <source>
        <dbReference type="PROSITE" id="PS50937"/>
    </source>
</evidence>
<dbReference type="Gene3D" id="1.10.1660.10">
    <property type="match status" value="1"/>
</dbReference>
<proteinExistence type="predicted"/>
<comment type="caution">
    <text evidence="2">The sequence shown here is derived from an EMBL/GenBank/DDBJ whole genome shotgun (WGS) entry which is preliminary data.</text>
</comment>
<dbReference type="Pfam" id="PF00376">
    <property type="entry name" value="MerR"/>
    <property type="match status" value="1"/>
</dbReference>
<dbReference type="EMBL" id="MHTH01000013">
    <property type="protein sequence ID" value="OHA58148.1"/>
    <property type="molecule type" value="Genomic_DNA"/>
</dbReference>
<reference evidence="2 3" key="1">
    <citation type="journal article" date="2016" name="Nat. Commun.">
        <title>Thousands of microbial genomes shed light on interconnected biogeochemical processes in an aquifer system.</title>
        <authorList>
            <person name="Anantharaman K."/>
            <person name="Brown C.T."/>
            <person name="Hug L.A."/>
            <person name="Sharon I."/>
            <person name="Castelle C.J."/>
            <person name="Probst A.J."/>
            <person name="Thomas B.C."/>
            <person name="Singh A."/>
            <person name="Wilkins M.J."/>
            <person name="Karaoz U."/>
            <person name="Brodie E.L."/>
            <person name="Williams K.H."/>
            <person name="Hubbard S.S."/>
            <person name="Banfield J.F."/>
        </authorList>
    </citation>
    <scope>NUCLEOTIDE SEQUENCE [LARGE SCALE GENOMIC DNA]</scope>
</reference>
<dbReference type="InterPro" id="IPR000551">
    <property type="entry name" value="MerR-type_HTH_dom"/>
</dbReference>
<sequence length="71" mass="8157">MAEKKNFVTIKVAADILDSSPSTLRHWDKTGKLPAVRQTNTYRLYKIKDILKFIRDNAKTGKIRVKKLLLG</sequence>
<name>A0A1G2QCI4_9BACT</name>
<dbReference type="AlphaFoldDB" id="A0A1G2QCI4"/>
<organism evidence="2 3">
    <name type="scientific">Candidatus Vogelbacteria bacterium RIFOXYB1_FULL_42_16</name>
    <dbReference type="NCBI Taxonomy" id="1802436"/>
    <lineage>
        <taxon>Bacteria</taxon>
        <taxon>Candidatus Vogeliibacteriota</taxon>
    </lineage>
</organism>
<protein>
    <recommendedName>
        <fullName evidence="1">HTH merR-type domain-containing protein</fullName>
    </recommendedName>
</protein>
<dbReference type="Proteomes" id="UP000176222">
    <property type="component" value="Unassembled WGS sequence"/>
</dbReference>